<dbReference type="AlphaFoldDB" id="A0A1M6SPJ2"/>
<organism evidence="14 15">
    <name type="scientific">Thermocrinis minervae</name>
    <dbReference type="NCBI Taxonomy" id="381751"/>
    <lineage>
        <taxon>Bacteria</taxon>
        <taxon>Pseudomonadati</taxon>
        <taxon>Aquificota</taxon>
        <taxon>Aquificia</taxon>
        <taxon>Aquificales</taxon>
        <taxon>Aquificaceae</taxon>
        <taxon>Thermocrinis</taxon>
    </lineage>
</organism>
<comment type="similarity">
    <text evidence="2 11">Belongs to the succinate dehydrogenase/fumarate reductase iron-sulfur protein family.</text>
</comment>
<accession>A0A1M6SPJ2</accession>
<dbReference type="InterPro" id="IPR050573">
    <property type="entry name" value="SDH/FRD_Iron-Sulfur"/>
</dbReference>
<dbReference type="GO" id="GO:0051538">
    <property type="term" value="F:3 iron, 4 sulfur cluster binding"/>
    <property type="evidence" value="ECO:0007669"/>
    <property type="project" value="UniProtKB-KW"/>
</dbReference>
<dbReference type="Proteomes" id="UP000189810">
    <property type="component" value="Chromosome I"/>
</dbReference>
<dbReference type="InterPro" id="IPR006058">
    <property type="entry name" value="2Fe2S_fd_BS"/>
</dbReference>
<dbReference type="SUPFAM" id="SSF54292">
    <property type="entry name" value="2Fe-2S ferredoxin-like"/>
    <property type="match status" value="1"/>
</dbReference>
<dbReference type="PROSITE" id="PS51085">
    <property type="entry name" value="2FE2S_FER_2"/>
    <property type="match status" value="1"/>
</dbReference>
<evidence type="ECO:0000256" key="6">
    <source>
        <dbReference type="ARBA" id="ARBA00022723"/>
    </source>
</evidence>
<reference evidence="14 15" key="1">
    <citation type="submission" date="2016-11" db="EMBL/GenBank/DDBJ databases">
        <authorList>
            <person name="Jaros S."/>
            <person name="Januszkiewicz K."/>
            <person name="Wedrychowicz H."/>
        </authorList>
    </citation>
    <scope>NUCLEOTIDE SEQUENCE [LARGE SCALE GENOMIC DNA]</scope>
    <source>
        <strain evidence="14 15">DSM 19557</strain>
    </source>
</reference>
<dbReference type="NCBIfam" id="TIGR00384">
    <property type="entry name" value="dhsB"/>
    <property type="match status" value="1"/>
</dbReference>
<evidence type="ECO:0000256" key="9">
    <source>
        <dbReference type="ARBA" id="ARBA00023014"/>
    </source>
</evidence>
<keyword evidence="9 11" id="KW-0411">Iron-sulfur</keyword>
<dbReference type="Pfam" id="PF13085">
    <property type="entry name" value="Fer2_3"/>
    <property type="match status" value="1"/>
</dbReference>
<evidence type="ECO:0000313" key="15">
    <source>
        <dbReference type="Proteomes" id="UP000189810"/>
    </source>
</evidence>
<dbReference type="EC" id="1.3.5.1" evidence="11"/>
<keyword evidence="5 11" id="KW-0001">2Fe-2S</keyword>
<dbReference type="GO" id="GO:0008177">
    <property type="term" value="F:succinate dehydrogenase (quinone) activity"/>
    <property type="evidence" value="ECO:0007669"/>
    <property type="project" value="UniProtKB-EC"/>
</dbReference>
<dbReference type="InterPro" id="IPR036010">
    <property type="entry name" value="2Fe-2S_ferredoxin-like_sf"/>
</dbReference>
<dbReference type="InterPro" id="IPR012675">
    <property type="entry name" value="Beta-grasp_dom_sf"/>
</dbReference>
<keyword evidence="15" id="KW-1185">Reference proteome</keyword>
<evidence type="ECO:0000256" key="1">
    <source>
        <dbReference type="ARBA" id="ARBA00004894"/>
    </source>
</evidence>
<comment type="cofactor">
    <cofactor evidence="11">
        <name>[3Fe-4S] cluster</name>
        <dbReference type="ChEBI" id="CHEBI:21137"/>
    </cofactor>
    <text evidence="11">Binds 1 [3Fe-4S] cluster.</text>
</comment>
<evidence type="ECO:0000259" key="12">
    <source>
        <dbReference type="PROSITE" id="PS51085"/>
    </source>
</evidence>
<dbReference type="PANTHER" id="PTHR11921:SF29">
    <property type="entry name" value="SUCCINATE DEHYDROGENASE [UBIQUINONE] IRON-SULFUR SUBUNIT, MITOCHONDRIAL"/>
    <property type="match status" value="1"/>
</dbReference>
<dbReference type="GO" id="GO:0009055">
    <property type="term" value="F:electron transfer activity"/>
    <property type="evidence" value="ECO:0007669"/>
    <property type="project" value="InterPro"/>
</dbReference>
<comment type="pathway">
    <text evidence="1">Carbohydrate metabolism; tricarboxylic acid cycle; fumarate from succinate (bacterial route): step 1/1.</text>
</comment>
<keyword evidence="10 11" id="KW-0003">3Fe-4S</keyword>
<dbReference type="GO" id="GO:0006099">
    <property type="term" value="P:tricarboxylic acid cycle"/>
    <property type="evidence" value="ECO:0007669"/>
    <property type="project" value="UniProtKB-KW"/>
</dbReference>
<dbReference type="PROSITE" id="PS00197">
    <property type="entry name" value="2FE2S_FER_1"/>
    <property type="match status" value="1"/>
</dbReference>
<dbReference type="Gene3D" id="3.10.20.30">
    <property type="match status" value="1"/>
</dbReference>
<dbReference type="InterPro" id="IPR017896">
    <property type="entry name" value="4Fe4S_Fe-S-bd"/>
</dbReference>
<dbReference type="GO" id="GO:0051539">
    <property type="term" value="F:4 iron, 4 sulfur cluster binding"/>
    <property type="evidence" value="ECO:0007669"/>
    <property type="project" value="UniProtKB-KW"/>
</dbReference>
<dbReference type="SUPFAM" id="SSF46548">
    <property type="entry name" value="alpha-helical ferredoxin"/>
    <property type="match status" value="1"/>
</dbReference>
<dbReference type="GO" id="GO:0022904">
    <property type="term" value="P:respiratory electron transport chain"/>
    <property type="evidence" value="ECO:0007669"/>
    <property type="project" value="TreeGrafter"/>
</dbReference>
<gene>
    <name evidence="14" type="ORF">SAMN05444391_1113</name>
</gene>
<keyword evidence="8 11" id="KW-0408">Iron</keyword>
<dbReference type="GO" id="GO:0046872">
    <property type="term" value="F:metal ion binding"/>
    <property type="evidence" value="ECO:0007669"/>
    <property type="project" value="UniProtKB-KW"/>
</dbReference>
<evidence type="ECO:0000256" key="4">
    <source>
        <dbReference type="ARBA" id="ARBA00022532"/>
    </source>
</evidence>
<evidence type="ECO:0000256" key="7">
    <source>
        <dbReference type="ARBA" id="ARBA00023002"/>
    </source>
</evidence>
<dbReference type="STRING" id="381751.SAMN05444391_1113"/>
<evidence type="ECO:0000256" key="2">
    <source>
        <dbReference type="ARBA" id="ARBA00009433"/>
    </source>
</evidence>
<dbReference type="InterPro" id="IPR017900">
    <property type="entry name" value="4Fe4S_Fe_S_CS"/>
</dbReference>
<dbReference type="PROSITE" id="PS00198">
    <property type="entry name" value="4FE4S_FER_1"/>
    <property type="match status" value="2"/>
</dbReference>
<evidence type="ECO:0000256" key="10">
    <source>
        <dbReference type="ARBA" id="ARBA00023291"/>
    </source>
</evidence>
<proteinExistence type="inferred from homology"/>
<comment type="cofactor">
    <cofactor evidence="11">
        <name>[4Fe-4S] cluster</name>
        <dbReference type="ChEBI" id="CHEBI:49883"/>
    </cofactor>
    <text evidence="11">Binds 1 [4Fe-4S] cluster.</text>
</comment>
<sequence>MEVEVLIKRAEGYQPYTVEVYKGMTILDLLNAIKEKDPTLSYRHFCRAGVCGTCAVRVNSKPVLACSTKVEGLDTPIKIEPLYNFPVIKDLVVDHEPLIDRVKGLFSRNGLVDQDEWTYRSYECILCGVCDEVCPVLAESHAFGGPMYFLRAYKHIKEVYPSLKEKFIQLCTHCNNCSLACPKRLFPETAIRKEENYLQELGLLPKPAGFDFLSF</sequence>
<dbReference type="InterPro" id="IPR025192">
    <property type="entry name" value="Succ_DH/fum_Rdtase_N"/>
</dbReference>
<evidence type="ECO:0000313" key="14">
    <source>
        <dbReference type="EMBL" id="SHK46652.1"/>
    </source>
</evidence>
<dbReference type="GO" id="GO:0051537">
    <property type="term" value="F:2 iron, 2 sulfur cluster binding"/>
    <property type="evidence" value="ECO:0007669"/>
    <property type="project" value="UniProtKB-KW"/>
</dbReference>
<dbReference type="InterPro" id="IPR004489">
    <property type="entry name" value="Succ_DH/fum_Rdtase_Fe-S"/>
</dbReference>
<evidence type="ECO:0000256" key="11">
    <source>
        <dbReference type="RuleBase" id="RU361237"/>
    </source>
</evidence>
<feature type="domain" description="4Fe-4S ferredoxin-type" evidence="13">
    <location>
        <begin position="115"/>
        <end position="144"/>
    </location>
</feature>
<comment type="cofactor">
    <cofactor evidence="11">
        <name>[2Fe-2S] cluster</name>
        <dbReference type="ChEBI" id="CHEBI:190135"/>
    </cofactor>
    <text evidence="11">Binds 1 [2Fe-2S] cluster.</text>
</comment>
<keyword evidence="4" id="KW-0816">Tricarboxylic acid cycle</keyword>
<dbReference type="OrthoDB" id="9804391at2"/>
<protein>
    <recommendedName>
        <fullName evidence="11">Fumarate reductase iron-sulfur subunit</fullName>
        <ecNumber evidence="11">1.3.5.1</ecNumber>
    </recommendedName>
</protein>
<dbReference type="EMBL" id="LT670846">
    <property type="protein sequence ID" value="SHK46652.1"/>
    <property type="molecule type" value="Genomic_DNA"/>
</dbReference>
<evidence type="ECO:0000259" key="13">
    <source>
        <dbReference type="PROSITE" id="PS51379"/>
    </source>
</evidence>
<dbReference type="PROSITE" id="PS51379">
    <property type="entry name" value="4FE4S_FER_2"/>
    <property type="match status" value="1"/>
</dbReference>
<dbReference type="Pfam" id="PF13183">
    <property type="entry name" value="Fer4_8"/>
    <property type="match status" value="1"/>
</dbReference>
<feature type="domain" description="2Fe-2S ferredoxin-type" evidence="12">
    <location>
        <begin position="1"/>
        <end position="83"/>
    </location>
</feature>
<name>A0A1M6SPJ2_9AQUI</name>
<keyword evidence="3 11" id="KW-0004">4Fe-4S</keyword>
<keyword evidence="6 11" id="KW-0479">Metal-binding</keyword>
<dbReference type="CDD" id="cd00207">
    <property type="entry name" value="fer2"/>
    <property type="match status" value="1"/>
</dbReference>
<dbReference type="RefSeq" id="WP_079654220.1">
    <property type="nucleotide sequence ID" value="NZ_LT670846.1"/>
</dbReference>
<evidence type="ECO:0000256" key="8">
    <source>
        <dbReference type="ARBA" id="ARBA00023004"/>
    </source>
</evidence>
<dbReference type="InterPro" id="IPR009051">
    <property type="entry name" value="Helical_ferredxn"/>
</dbReference>
<dbReference type="PANTHER" id="PTHR11921">
    <property type="entry name" value="SUCCINATE DEHYDROGENASE IRON-SULFUR PROTEIN"/>
    <property type="match status" value="1"/>
</dbReference>
<dbReference type="Gene3D" id="1.10.1060.10">
    <property type="entry name" value="Alpha-helical ferredoxin"/>
    <property type="match status" value="1"/>
</dbReference>
<evidence type="ECO:0000256" key="5">
    <source>
        <dbReference type="ARBA" id="ARBA00022714"/>
    </source>
</evidence>
<keyword evidence="7" id="KW-0560">Oxidoreductase</keyword>
<dbReference type="InterPro" id="IPR001041">
    <property type="entry name" value="2Fe-2S_ferredoxin-type"/>
</dbReference>
<evidence type="ECO:0000256" key="3">
    <source>
        <dbReference type="ARBA" id="ARBA00022485"/>
    </source>
</evidence>
<comment type="catalytic activity">
    <reaction evidence="11">
        <text>a menaquinone + succinate = a menaquinol + fumarate</text>
        <dbReference type="Rhea" id="RHEA:27834"/>
        <dbReference type="Rhea" id="RHEA-COMP:9537"/>
        <dbReference type="Rhea" id="RHEA-COMP:9539"/>
        <dbReference type="ChEBI" id="CHEBI:16374"/>
        <dbReference type="ChEBI" id="CHEBI:18151"/>
        <dbReference type="ChEBI" id="CHEBI:29806"/>
        <dbReference type="ChEBI" id="CHEBI:30031"/>
        <dbReference type="EC" id="1.3.5.1"/>
    </reaction>
</comment>